<accession>A0ABR3R019</accession>
<gene>
    <name evidence="2" type="ORF">SLS60_008247</name>
</gene>
<evidence type="ECO:0000256" key="1">
    <source>
        <dbReference type="SAM" id="MobiDB-lite"/>
    </source>
</evidence>
<reference evidence="2 3" key="1">
    <citation type="submission" date="2024-02" db="EMBL/GenBank/DDBJ databases">
        <title>De novo assembly and annotation of 12 fungi associated with fruit tree decline syndrome in Ontario, Canada.</title>
        <authorList>
            <person name="Sulman M."/>
            <person name="Ellouze W."/>
            <person name="Ilyukhin E."/>
        </authorList>
    </citation>
    <scope>NUCLEOTIDE SEQUENCE [LARGE SCALE GENOMIC DNA]</scope>
    <source>
        <strain evidence="2 3">M42-189</strain>
    </source>
</reference>
<protein>
    <recommendedName>
        <fullName evidence="4">C2H2-type domain-containing protein</fullName>
    </recommendedName>
</protein>
<dbReference type="Proteomes" id="UP001521785">
    <property type="component" value="Unassembled WGS sequence"/>
</dbReference>
<feature type="region of interest" description="Disordered" evidence="1">
    <location>
        <begin position="334"/>
        <end position="358"/>
    </location>
</feature>
<comment type="caution">
    <text evidence="2">The sequence shown here is derived from an EMBL/GenBank/DDBJ whole genome shotgun (WGS) entry which is preliminary data.</text>
</comment>
<evidence type="ECO:0008006" key="4">
    <source>
        <dbReference type="Google" id="ProtNLM"/>
    </source>
</evidence>
<keyword evidence="3" id="KW-1185">Reference proteome</keyword>
<sequence length="624" mass="68641">MRSGMSCLTAALTFYYPNFSLSPHNRSRISSAMNTLLLNGEITRSTKQQKSWVGAFVVAKMIHSVYDTALRNEVLSWDVQLSRVQQLLLLSALSCRNGDINKNRLDRHDLPFLCFGDLTMKLIGGNELEDLAVMVKLRNTKGTKGDNSEVVTKLLRSINTPGAITLCPVKIIIILVLRRGAVSATSVHELVANAAGRRDKTVQWTDPRMPVCAAFRRGSSSIISEPAPTLQVNYIVGTVARQYGVMQRVTPHDIRRGSAKDTLAVARQGGPTRGVAVMDTVQAVLSHSHRSLHAGVTRKYTGSEQVDSWEPRVAAMANHDFDQPLLRVEQDDITMTDPDNARHDAVDDREDDETSREFTDLVSGQDKLDDEDLSMVMSLLGVGEQVHSVSHSGFTDPRLLVENAPTTLSGFTDSQLDPGLRLGHGPATSLPADDSPLHPHLPGAEEPSFPRPSGVQELMNMTPVEFVGFLSRINISNSLRLKDLAYTHDPLLSECNGNSHDPVTYYQPQACKYRGLGCKVATARLDILKDHEDTCLSELQQQPGGLDTRVPVYAVKMNYKPGPCFFGCDPAREYKLARDLEAHLKASHPFNGAPCPLAEDCGSSRLLKTLRQMEKHLGVGTYDL</sequence>
<feature type="region of interest" description="Disordered" evidence="1">
    <location>
        <begin position="412"/>
        <end position="450"/>
    </location>
</feature>
<organism evidence="2 3">
    <name type="scientific">Paraconiothyrium brasiliense</name>
    <dbReference type="NCBI Taxonomy" id="300254"/>
    <lineage>
        <taxon>Eukaryota</taxon>
        <taxon>Fungi</taxon>
        <taxon>Dikarya</taxon>
        <taxon>Ascomycota</taxon>
        <taxon>Pezizomycotina</taxon>
        <taxon>Dothideomycetes</taxon>
        <taxon>Pleosporomycetidae</taxon>
        <taxon>Pleosporales</taxon>
        <taxon>Massarineae</taxon>
        <taxon>Didymosphaeriaceae</taxon>
        <taxon>Paraconiothyrium</taxon>
    </lineage>
</organism>
<evidence type="ECO:0000313" key="2">
    <source>
        <dbReference type="EMBL" id="KAL1597760.1"/>
    </source>
</evidence>
<name>A0ABR3R019_9PLEO</name>
<evidence type="ECO:0000313" key="3">
    <source>
        <dbReference type="Proteomes" id="UP001521785"/>
    </source>
</evidence>
<dbReference type="EMBL" id="JAKJXO020000012">
    <property type="protein sequence ID" value="KAL1597760.1"/>
    <property type="molecule type" value="Genomic_DNA"/>
</dbReference>
<proteinExistence type="predicted"/>